<dbReference type="InterPro" id="IPR013099">
    <property type="entry name" value="K_chnl_dom"/>
</dbReference>
<evidence type="ECO:0000256" key="5">
    <source>
        <dbReference type="ARBA" id="ARBA00022989"/>
    </source>
</evidence>
<evidence type="ECO:0000256" key="8">
    <source>
        <dbReference type="ARBA" id="ARBA00023303"/>
    </source>
</evidence>
<gene>
    <name evidence="12" type="ORF">FQA47_018915</name>
</gene>
<accession>A0A834BYX5</accession>
<sequence length="236" mass="26904">MSRLTLSSRICAPKSGHQGKPRTGHQTHGAGAWMMAPSFSVTTWWPSNPLTFGRCCAARQMSVTSPSSSKTTRRFLKRFSPGQLQRKGPLLQDLLLSRTKSASNPPQRIHHVGLHRLGDGMDKLDVSLRADSFCCVCLHLPRRPDLPLWEKDFRDFDPYYFCFITLTTIGFGDIIPKHPKYFMLISLFIIVGMAIMSMAFKLSQTRIVNFYRKCIKLITRGNYEVFNNKDKKLDDS</sequence>
<keyword evidence="4" id="KW-0630">Potassium</keyword>
<proteinExistence type="predicted"/>
<evidence type="ECO:0000256" key="6">
    <source>
        <dbReference type="ARBA" id="ARBA00023065"/>
    </source>
</evidence>
<keyword evidence="3 10" id="KW-0812">Transmembrane</keyword>
<dbReference type="SUPFAM" id="SSF81324">
    <property type="entry name" value="Voltage-gated potassium channels"/>
    <property type="match status" value="1"/>
</dbReference>
<dbReference type="InterPro" id="IPR003280">
    <property type="entry name" value="2pore_dom_K_chnl"/>
</dbReference>
<dbReference type="PANTHER" id="PTHR11003">
    <property type="entry name" value="POTASSIUM CHANNEL, SUBFAMILY K"/>
    <property type="match status" value="1"/>
</dbReference>
<dbReference type="PANTHER" id="PTHR11003:SF346">
    <property type="entry name" value="POTASSIUM CHANNEL SUBFAMILY K MEMBER 18"/>
    <property type="match status" value="1"/>
</dbReference>
<keyword evidence="8 12" id="KW-0407">Ion channel</keyword>
<evidence type="ECO:0000256" key="10">
    <source>
        <dbReference type="SAM" id="Phobius"/>
    </source>
</evidence>
<feature type="transmembrane region" description="Helical" evidence="10">
    <location>
        <begin position="181"/>
        <end position="203"/>
    </location>
</feature>
<evidence type="ECO:0000256" key="4">
    <source>
        <dbReference type="ARBA" id="ARBA00022958"/>
    </source>
</evidence>
<evidence type="ECO:0000256" key="1">
    <source>
        <dbReference type="ARBA" id="ARBA00004141"/>
    </source>
</evidence>
<evidence type="ECO:0000256" key="7">
    <source>
        <dbReference type="ARBA" id="ARBA00023136"/>
    </source>
</evidence>
<feature type="domain" description="Potassium channel" evidence="11">
    <location>
        <begin position="156"/>
        <end position="207"/>
    </location>
</feature>
<dbReference type="GO" id="GO:0015271">
    <property type="term" value="F:outward rectifier potassium channel activity"/>
    <property type="evidence" value="ECO:0007669"/>
    <property type="project" value="TreeGrafter"/>
</dbReference>
<dbReference type="AlphaFoldDB" id="A0A834BYX5"/>
<evidence type="ECO:0000256" key="3">
    <source>
        <dbReference type="ARBA" id="ARBA00022692"/>
    </source>
</evidence>
<keyword evidence="6" id="KW-0406">Ion transport</keyword>
<dbReference type="GO" id="GO:0030322">
    <property type="term" value="P:stabilization of membrane potential"/>
    <property type="evidence" value="ECO:0007669"/>
    <property type="project" value="TreeGrafter"/>
</dbReference>
<feature type="transmembrane region" description="Helical" evidence="10">
    <location>
        <begin position="158"/>
        <end position="175"/>
    </location>
</feature>
<comment type="caution">
    <text evidence="12">The sequence shown here is derived from an EMBL/GenBank/DDBJ whole genome shotgun (WGS) entry which is preliminary data.</text>
</comment>
<keyword evidence="5 10" id="KW-1133">Transmembrane helix</keyword>
<dbReference type="GO" id="GO:0005886">
    <property type="term" value="C:plasma membrane"/>
    <property type="evidence" value="ECO:0007669"/>
    <property type="project" value="TreeGrafter"/>
</dbReference>
<evidence type="ECO:0000313" key="13">
    <source>
        <dbReference type="Proteomes" id="UP000646548"/>
    </source>
</evidence>
<keyword evidence="7 10" id="KW-0472">Membrane</keyword>
<dbReference type="Gene3D" id="1.10.287.70">
    <property type="match status" value="1"/>
</dbReference>
<protein>
    <submittedName>
        <fullName evidence="12">Potassium channel subfamily K member 18</fullName>
    </submittedName>
</protein>
<comment type="subcellular location">
    <subcellularLocation>
        <location evidence="1">Membrane</location>
        <topology evidence="1">Multi-pass membrane protein</topology>
    </subcellularLocation>
</comment>
<evidence type="ECO:0000256" key="2">
    <source>
        <dbReference type="ARBA" id="ARBA00022448"/>
    </source>
</evidence>
<dbReference type="EMBL" id="WKFB01000537">
    <property type="protein sequence ID" value="KAF6720034.1"/>
    <property type="molecule type" value="Genomic_DNA"/>
</dbReference>
<dbReference type="Pfam" id="PF07885">
    <property type="entry name" value="Ion_trans_2"/>
    <property type="match status" value="1"/>
</dbReference>
<dbReference type="GO" id="GO:0022841">
    <property type="term" value="F:potassium ion leak channel activity"/>
    <property type="evidence" value="ECO:0007669"/>
    <property type="project" value="TreeGrafter"/>
</dbReference>
<evidence type="ECO:0000313" key="12">
    <source>
        <dbReference type="EMBL" id="KAF6720034.1"/>
    </source>
</evidence>
<name>A0A834BYX5_ORYME</name>
<evidence type="ECO:0000256" key="9">
    <source>
        <dbReference type="SAM" id="MobiDB-lite"/>
    </source>
</evidence>
<organism evidence="12 13">
    <name type="scientific">Oryzias melastigma</name>
    <name type="common">Marine medaka</name>
    <dbReference type="NCBI Taxonomy" id="30732"/>
    <lineage>
        <taxon>Eukaryota</taxon>
        <taxon>Metazoa</taxon>
        <taxon>Chordata</taxon>
        <taxon>Craniata</taxon>
        <taxon>Vertebrata</taxon>
        <taxon>Euteleostomi</taxon>
        <taxon>Actinopterygii</taxon>
        <taxon>Neopterygii</taxon>
        <taxon>Teleostei</taxon>
        <taxon>Neoteleostei</taxon>
        <taxon>Acanthomorphata</taxon>
        <taxon>Ovalentaria</taxon>
        <taxon>Atherinomorphae</taxon>
        <taxon>Beloniformes</taxon>
        <taxon>Adrianichthyidae</taxon>
        <taxon>Oryziinae</taxon>
        <taxon>Oryzias</taxon>
    </lineage>
</organism>
<feature type="region of interest" description="Disordered" evidence="9">
    <location>
        <begin position="1"/>
        <end position="29"/>
    </location>
</feature>
<reference evidence="12" key="1">
    <citation type="journal article" name="BMC Genomics">
        <title>Long-read sequencing and de novo genome assembly of marine medaka (Oryzias melastigma).</title>
        <authorList>
            <person name="Liang P."/>
            <person name="Saqib H.S.A."/>
            <person name="Ni X."/>
            <person name="Shen Y."/>
        </authorList>
    </citation>
    <scope>NUCLEOTIDE SEQUENCE</scope>
    <source>
        <strain evidence="12">Bigg-433</strain>
    </source>
</reference>
<evidence type="ECO:0000259" key="11">
    <source>
        <dbReference type="Pfam" id="PF07885"/>
    </source>
</evidence>
<dbReference type="Proteomes" id="UP000646548">
    <property type="component" value="Unassembled WGS sequence"/>
</dbReference>
<keyword evidence="2" id="KW-0813">Transport</keyword>